<accession>A0A451A2T6</accession>
<reference evidence="2" key="1">
    <citation type="submission" date="2019-02" db="EMBL/GenBank/DDBJ databases">
        <authorList>
            <person name="Gruber-Vodicka R. H."/>
            <person name="Seah K. B. B."/>
        </authorList>
    </citation>
    <scope>NUCLEOTIDE SEQUENCE</scope>
    <source>
        <strain evidence="2">BECK_BZ126</strain>
    </source>
</reference>
<protein>
    <submittedName>
        <fullName evidence="2">Uncharacterized protein</fullName>
    </submittedName>
</protein>
<gene>
    <name evidence="2" type="ORF">BECKTC1821F_GA0114240_10455</name>
</gene>
<sequence>MFLVIIAGMRDGTFKSAPLFPKWRSVCRSIERKADHGDRLRDRIEDAILDDARKCDLPEMTRKAHAILVSKQGSLFDIGSEFGPLSGLPIPPEPQLEKFFQDALRYEVSSGTANPKEIVTRATKTAIRSHVEAMNREINGHAAKACVDDLHSIREVKEALRNGCSRVNVARLVQDITEGRKPDSRTKKSPKYDLEEDLR</sequence>
<feature type="region of interest" description="Disordered" evidence="1">
    <location>
        <begin position="177"/>
        <end position="199"/>
    </location>
</feature>
<dbReference type="EMBL" id="CAADFW010000045">
    <property type="protein sequence ID" value="VFK60346.1"/>
    <property type="molecule type" value="Genomic_DNA"/>
</dbReference>
<proteinExistence type="predicted"/>
<evidence type="ECO:0000256" key="1">
    <source>
        <dbReference type="SAM" id="MobiDB-lite"/>
    </source>
</evidence>
<name>A0A451A2T6_9GAMM</name>
<organism evidence="2">
    <name type="scientific">Candidatus Kentrum sp. TC</name>
    <dbReference type="NCBI Taxonomy" id="2126339"/>
    <lineage>
        <taxon>Bacteria</taxon>
        <taxon>Pseudomonadati</taxon>
        <taxon>Pseudomonadota</taxon>
        <taxon>Gammaproteobacteria</taxon>
        <taxon>Candidatus Kentrum</taxon>
    </lineage>
</organism>
<evidence type="ECO:0000313" key="2">
    <source>
        <dbReference type="EMBL" id="VFK60346.1"/>
    </source>
</evidence>
<dbReference type="AlphaFoldDB" id="A0A451A2T6"/>